<protein>
    <submittedName>
        <fullName evidence="1">Uncharacterized protein</fullName>
    </submittedName>
</protein>
<sequence length="44" mass="4978">MFSYSFAKIYASLYDLVLTSSNLHTLQRSFNSFSGLATCQYSLT</sequence>
<evidence type="ECO:0000313" key="1">
    <source>
        <dbReference type="EMBL" id="CDL80254.1"/>
    </source>
</evidence>
<dbReference type="Proteomes" id="UP000019197">
    <property type="component" value="Unassembled WGS sequence"/>
</dbReference>
<proteinExistence type="predicted"/>
<accession>W1IP81</accession>
<gene>
    <name evidence="1" type="ORF">XCR1_1430016</name>
</gene>
<evidence type="ECO:0000313" key="2">
    <source>
        <dbReference type="Proteomes" id="UP000019197"/>
    </source>
</evidence>
<name>W1IP81_9GAMM</name>
<dbReference type="AlphaFoldDB" id="W1IP81"/>
<reference evidence="1 2" key="1">
    <citation type="submission" date="2013-11" db="EMBL/GenBank/DDBJ databases">
        <title>Draft genome sequence and annotation of the entomopathogenic bacterium, Xenorhabdus cabanillasi strain JM26.</title>
        <authorList>
            <person name="Gualtieri M."/>
            <person name="Ogier J.C."/>
            <person name="Pages S."/>
            <person name="Givaudan A."/>
            <person name="Gaudriault S."/>
        </authorList>
    </citation>
    <scope>NUCLEOTIDE SEQUENCE [LARGE SCALE GENOMIC DNA]</scope>
    <source>
        <strain evidence="1 2">JM26</strain>
    </source>
</reference>
<organism evidence="1 2">
    <name type="scientific">Xenorhabdus cabanillasii JM26</name>
    <dbReference type="NCBI Taxonomy" id="1427517"/>
    <lineage>
        <taxon>Bacteria</taxon>
        <taxon>Pseudomonadati</taxon>
        <taxon>Pseudomonadota</taxon>
        <taxon>Gammaproteobacteria</taxon>
        <taxon>Enterobacterales</taxon>
        <taxon>Morganellaceae</taxon>
        <taxon>Xenorhabdus</taxon>
    </lineage>
</organism>
<comment type="caution">
    <text evidence="1">The sequence shown here is derived from an EMBL/GenBank/DDBJ whole genome shotgun (WGS) entry which is preliminary data.</text>
</comment>
<dbReference type="EMBL" id="CBXE010000050">
    <property type="protein sequence ID" value="CDL80254.1"/>
    <property type="molecule type" value="Genomic_DNA"/>
</dbReference>